<keyword evidence="3" id="KW-1185">Reference proteome</keyword>
<dbReference type="EMBL" id="JABRWJ010000021">
    <property type="protein sequence ID" value="NRF72266.1"/>
    <property type="molecule type" value="Genomic_DNA"/>
</dbReference>
<comment type="caution">
    <text evidence="2">The sequence shown here is derived from an EMBL/GenBank/DDBJ whole genome shotgun (WGS) entry which is preliminary data.</text>
</comment>
<dbReference type="PANTHER" id="PTHR43236">
    <property type="entry name" value="ANTITOXIN HIGA1"/>
    <property type="match status" value="1"/>
</dbReference>
<dbReference type="Pfam" id="PF01381">
    <property type="entry name" value="HTH_3"/>
    <property type="match status" value="1"/>
</dbReference>
<evidence type="ECO:0000313" key="3">
    <source>
        <dbReference type="Proteomes" id="UP000737171"/>
    </source>
</evidence>
<proteinExistence type="predicted"/>
<protein>
    <submittedName>
        <fullName evidence="2">Helix-turn-helix transcriptional regulator</fullName>
    </submittedName>
</protein>
<dbReference type="InterPro" id="IPR001387">
    <property type="entry name" value="Cro/C1-type_HTH"/>
</dbReference>
<dbReference type="Gene3D" id="1.10.260.40">
    <property type="entry name" value="lambda repressor-like DNA-binding domains"/>
    <property type="match status" value="1"/>
</dbReference>
<accession>A0ABX2EUX7</accession>
<gene>
    <name evidence="2" type="ORF">HLB44_35305</name>
</gene>
<feature type="domain" description="HTH cro/C1-type" evidence="1">
    <location>
        <begin position="17"/>
        <end position="71"/>
    </location>
</feature>
<organism evidence="2 3">
    <name type="scientific">Pseudaquabacterium terrae</name>
    <dbReference type="NCBI Taxonomy" id="2732868"/>
    <lineage>
        <taxon>Bacteria</taxon>
        <taxon>Pseudomonadati</taxon>
        <taxon>Pseudomonadota</taxon>
        <taxon>Betaproteobacteria</taxon>
        <taxon>Burkholderiales</taxon>
        <taxon>Sphaerotilaceae</taxon>
        <taxon>Pseudaquabacterium</taxon>
    </lineage>
</organism>
<dbReference type="PROSITE" id="PS50943">
    <property type="entry name" value="HTH_CROC1"/>
    <property type="match status" value="1"/>
</dbReference>
<sequence>MNADDTDARRAEMGKRLREAREYLNFSQDEVATALGLSRPSVTNMESGSRKVDSLELDKLARLYGRSVNYLLTGEEEFKANEKVAFAARALRGLSGRDLEEVTKFANYLRNSGRPNTRKGR</sequence>
<dbReference type="SUPFAM" id="SSF47413">
    <property type="entry name" value="lambda repressor-like DNA-binding domains"/>
    <property type="match status" value="1"/>
</dbReference>
<dbReference type="SMART" id="SM00530">
    <property type="entry name" value="HTH_XRE"/>
    <property type="match status" value="1"/>
</dbReference>
<dbReference type="CDD" id="cd00093">
    <property type="entry name" value="HTH_XRE"/>
    <property type="match status" value="1"/>
</dbReference>
<evidence type="ECO:0000313" key="2">
    <source>
        <dbReference type="EMBL" id="NRF72266.1"/>
    </source>
</evidence>
<name>A0ABX2EUX7_9BURK</name>
<dbReference type="Proteomes" id="UP000737171">
    <property type="component" value="Unassembled WGS sequence"/>
</dbReference>
<dbReference type="RefSeq" id="WP_173135173.1">
    <property type="nucleotide sequence ID" value="NZ_JABRWJ010000021.1"/>
</dbReference>
<reference evidence="2 3" key="1">
    <citation type="submission" date="2020-05" db="EMBL/GenBank/DDBJ databases">
        <title>Aquincola sp. isolate from soil.</title>
        <authorList>
            <person name="Han J."/>
            <person name="Kim D.-U."/>
        </authorList>
    </citation>
    <scope>NUCLEOTIDE SEQUENCE [LARGE SCALE GENOMIC DNA]</scope>
    <source>
        <strain evidence="2 3">S2</strain>
    </source>
</reference>
<dbReference type="PANTHER" id="PTHR43236:SF1">
    <property type="entry name" value="BLL7220 PROTEIN"/>
    <property type="match status" value="1"/>
</dbReference>
<dbReference type="InterPro" id="IPR052345">
    <property type="entry name" value="Rad_response_metalloprotease"/>
</dbReference>
<dbReference type="InterPro" id="IPR010982">
    <property type="entry name" value="Lambda_DNA-bd_dom_sf"/>
</dbReference>
<evidence type="ECO:0000259" key="1">
    <source>
        <dbReference type="PROSITE" id="PS50943"/>
    </source>
</evidence>